<dbReference type="EMBL" id="BAAAGS010000066">
    <property type="protein sequence ID" value="GAA0555226.1"/>
    <property type="molecule type" value="Genomic_DNA"/>
</dbReference>
<feature type="transmembrane region" description="Helical" evidence="11">
    <location>
        <begin position="206"/>
        <end position="223"/>
    </location>
</feature>
<evidence type="ECO:0000256" key="2">
    <source>
        <dbReference type="ARBA" id="ARBA00022448"/>
    </source>
</evidence>
<dbReference type="Gene3D" id="1.20.1530.10">
    <property type="entry name" value="Na+/H+ antiporter like domain"/>
    <property type="match status" value="1"/>
</dbReference>
<feature type="transmembrane region" description="Helical" evidence="11">
    <location>
        <begin position="314"/>
        <end position="338"/>
    </location>
</feature>
<dbReference type="InterPro" id="IPR004670">
    <property type="entry name" value="NhaA"/>
</dbReference>
<evidence type="ECO:0000256" key="10">
    <source>
        <dbReference type="ARBA" id="ARBA00023201"/>
    </source>
</evidence>
<keyword evidence="9 11" id="KW-0472">Membrane</keyword>
<keyword evidence="10 11" id="KW-0739">Sodium transport</keyword>
<keyword evidence="7 11" id="KW-0915">Sodium</keyword>
<organism evidence="12 13">
    <name type="scientific">Saccharopolyspora erythraea</name>
    <name type="common">Streptomyces erythraeus</name>
    <dbReference type="NCBI Taxonomy" id="1836"/>
    <lineage>
        <taxon>Bacteria</taxon>
        <taxon>Bacillati</taxon>
        <taxon>Actinomycetota</taxon>
        <taxon>Actinomycetes</taxon>
        <taxon>Pseudonocardiales</taxon>
        <taxon>Pseudonocardiaceae</taxon>
        <taxon>Saccharopolyspora</taxon>
    </lineage>
</organism>
<accession>A0ABP3P1H3</accession>
<evidence type="ECO:0000256" key="4">
    <source>
        <dbReference type="ARBA" id="ARBA00022475"/>
    </source>
</evidence>
<keyword evidence="3 11" id="KW-0050">Antiport</keyword>
<proteinExistence type="inferred from homology"/>
<evidence type="ECO:0000256" key="9">
    <source>
        <dbReference type="ARBA" id="ARBA00023136"/>
    </source>
</evidence>
<comment type="similarity">
    <text evidence="11">Belongs to the NhaA Na(+)/H(+) (TC 2.A.33) antiporter family.</text>
</comment>
<comment type="function">
    <text evidence="11">Na(+)/H(+) antiporter that extrudes sodium in exchange for external protons.</text>
</comment>
<dbReference type="PANTHER" id="PTHR30341">
    <property type="entry name" value="SODIUM ION/PROTON ANTIPORTER NHAA-RELATED"/>
    <property type="match status" value="1"/>
</dbReference>
<evidence type="ECO:0000256" key="3">
    <source>
        <dbReference type="ARBA" id="ARBA00022449"/>
    </source>
</evidence>
<comment type="subcellular location">
    <subcellularLocation>
        <location evidence="1">Cell inner membrane</location>
        <topology evidence="1">Multi-pass membrane protein</topology>
    </subcellularLocation>
    <subcellularLocation>
        <location evidence="11">Cell membrane</location>
        <topology evidence="11">Multi-pass membrane protein</topology>
    </subcellularLocation>
</comment>
<feature type="transmembrane region" description="Helical" evidence="11">
    <location>
        <begin position="358"/>
        <end position="377"/>
    </location>
</feature>
<evidence type="ECO:0000256" key="6">
    <source>
        <dbReference type="ARBA" id="ARBA00022989"/>
    </source>
</evidence>
<comment type="caution">
    <text evidence="12">The sequence shown here is derived from an EMBL/GenBank/DDBJ whole genome shotgun (WGS) entry which is preliminary data.</text>
</comment>
<gene>
    <name evidence="12" type="primary">nhaA_2</name>
    <name evidence="11" type="synonym">nhaA</name>
    <name evidence="12" type="ORF">GCM10009533_61370</name>
</gene>
<keyword evidence="2 11" id="KW-0813">Transport</keyword>
<evidence type="ECO:0000313" key="12">
    <source>
        <dbReference type="EMBL" id="GAA0555226.1"/>
    </source>
</evidence>
<evidence type="ECO:0000313" key="13">
    <source>
        <dbReference type="Proteomes" id="UP001500729"/>
    </source>
</evidence>
<keyword evidence="13" id="KW-1185">Reference proteome</keyword>
<feature type="transmembrane region" description="Helical" evidence="11">
    <location>
        <begin position="37"/>
        <end position="54"/>
    </location>
</feature>
<comment type="catalytic activity">
    <reaction evidence="11">
        <text>Na(+)(in) + 2 H(+)(out) = Na(+)(out) + 2 H(+)(in)</text>
        <dbReference type="Rhea" id="RHEA:29251"/>
        <dbReference type="ChEBI" id="CHEBI:15378"/>
        <dbReference type="ChEBI" id="CHEBI:29101"/>
    </reaction>
</comment>
<dbReference type="InterPro" id="IPR023171">
    <property type="entry name" value="Na/H_antiporter_dom_sf"/>
</dbReference>
<keyword evidence="4 11" id="KW-1003">Cell membrane</keyword>
<dbReference type="PANTHER" id="PTHR30341:SF0">
    <property type="entry name" value="NA(+)_H(+) ANTIPORTER NHAA"/>
    <property type="match status" value="1"/>
</dbReference>
<dbReference type="NCBIfam" id="TIGR00773">
    <property type="entry name" value="NhaA"/>
    <property type="match status" value="1"/>
</dbReference>
<dbReference type="HAMAP" id="MF_01844">
    <property type="entry name" value="NhaA"/>
    <property type="match status" value="1"/>
</dbReference>
<feature type="transmembrane region" description="Helical" evidence="11">
    <location>
        <begin position="230"/>
        <end position="260"/>
    </location>
</feature>
<feature type="transmembrane region" description="Helical" evidence="11">
    <location>
        <begin position="389"/>
        <end position="412"/>
    </location>
</feature>
<evidence type="ECO:0000256" key="1">
    <source>
        <dbReference type="ARBA" id="ARBA00004429"/>
    </source>
</evidence>
<feature type="transmembrane region" description="Helical" evidence="11">
    <location>
        <begin position="180"/>
        <end position="200"/>
    </location>
</feature>
<keyword evidence="8 11" id="KW-0406">Ion transport</keyword>
<evidence type="ECO:0000256" key="5">
    <source>
        <dbReference type="ARBA" id="ARBA00022692"/>
    </source>
</evidence>
<protein>
    <recommendedName>
        <fullName evidence="11">Na(+)/H(+) antiporter NhaA</fullName>
    </recommendedName>
    <alternativeName>
        <fullName evidence="11">Sodium/proton antiporter NhaA</fullName>
    </alternativeName>
</protein>
<feature type="transmembrane region" description="Helical" evidence="11">
    <location>
        <begin position="151"/>
        <end position="173"/>
    </location>
</feature>
<feature type="transmembrane region" description="Helical" evidence="11">
    <location>
        <begin position="122"/>
        <end position="139"/>
    </location>
</feature>
<reference evidence="13" key="1">
    <citation type="journal article" date="2019" name="Int. J. Syst. Evol. Microbiol.">
        <title>The Global Catalogue of Microorganisms (GCM) 10K type strain sequencing project: providing services to taxonomists for standard genome sequencing and annotation.</title>
        <authorList>
            <consortium name="The Broad Institute Genomics Platform"/>
            <consortium name="The Broad Institute Genome Sequencing Center for Infectious Disease"/>
            <person name="Wu L."/>
            <person name="Ma J."/>
        </authorList>
    </citation>
    <scope>NUCLEOTIDE SEQUENCE [LARGE SCALE GENOMIC DNA]</scope>
    <source>
        <strain evidence="13">JCM 10303</strain>
    </source>
</reference>
<feature type="transmembrane region" description="Helical" evidence="11">
    <location>
        <begin position="280"/>
        <end position="302"/>
    </location>
</feature>
<dbReference type="Pfam" id="PF06965">
    <property type="entry name" value="Na_H_antiport_1"/>
    <property type="match status" value="1"/>
</dbReference>
<name>A0ABP3P1H3_SACER</name>
<evidence type="ECO:0000256" key="7">
    <source>
        <dbReference type="ARBA" id="ARBA00023053"/>
    </source>
</evidence>
<evidence type="ECO:0000256" key="11">
    <source>
        <dbReference type="HAMAP-Rule" id="MF_01844"/>
    </source>
</evidence>
<dbReference type="Proteomes" id="UP001500729">
    <property type="component" value="Unassembled WGS sequence"/>
</dbReference>
<keyword evidence="5 11" id="KW-0812">Transmembrane</keyword>
<evidence type="ECO:0000256" key="8">
    <source>
        <dbReference type="ARBA" id="ARBA00023065"/>
    </source>
</evidence>
<keyword evidence="6 11" id="KW-1133">Transmembrane helix</keyword>
<sequence>MADDETRGAERSTARRLFPRLSQLETRTIAEILRTETAGGAVLIVAAVLAMVWANSPWAQSYGTVTGFVPWPGGEPVGLDLNIRHWASDGLLAVFFFVVGLELKREFVAGDLRNPQRAAVPIVAAVSGMAVPAVVYTAINLHAGADALRGWAIPVATDIAFALAVLAVIGSHLPSALRAFLLTLAVVDDLLAIAVIAVFYTESVNVVALLSALLPIAAFALLVQLRKTWWWALLPLALATWGLVHASGVHATIAGVLLAFTVPVLQRRGRPGLAERLEHVWRPVSAGVAVPLFALFVAGVSLRGGAVAAALADPVAIGVVAGLVLGKLVGVFGATFAMAKFTRATLDEDLSWLDVAGLALLTGIGFTVALLVGDLAFGSGSERGEHVTFAVLAASFLAACLASVVLCARNAAHKRVRGPH</sequence>